<dbReference type="AlphaFoldDB" id="A0A0D2KQZ9"/>
<protein>
    <recommendedName>
        <fullName evidence="3">Tyrosinase copper-binding domain-containing protein</fullName>
    </recommendedName>
</protein>
<proteinExistence type="predicted"/>
<dbReference type="GO" id="GO:0016491">
    <property type="term" value="F:oxidoreductase activity"/>
    <property type="evidence" value="ECO:0007669"/>
    <property type="project" value="UniProtKB-KW"/>
</dbReference>
<dbReference type="Proteomes" id="UP000054270">
    <property type="component" value="Unassembled WGS sequence"/>
</dbReference>
<reference evidence="5" key="1">
    <citation type="submission" date="2014-04" db="EMBL/GenBank/DDBJ databases">
        <title>Evolutionary Origins and Diversification of the Mycorrhizal Mutualists.</title>
        <authorList>
            <consortium name="DOE Joint Genome Institute"/>
            <consortium name="Mycorrhizal Genomics Consortium"/>
            <person name="Kohler A."/>
            <person name="Kuo A."/>
            <person name="Nagy L.G."/>
            <person name="Floudas D."/>
            <person name="Copeland A."/>
            <person name="Barry K.W."/>
            <person name="Cichocki N."/>
            <person name="Veneault-Fourrey C."/>
            <person name="LaButti K."/>
            <person name="Lindquist E.A."/>
            <person name="Lipzen A."/>
            <person name="Lundell T."/>
            <person name="Morin E."/>
            <person name="Murat C."/>
            <person name="Riley R."/>
            <person name="Ohm R."/>
            <person name="Sun H."/>
            <person name="Tunlid A."/>
            <person name="Henrissat B."/>
            <person name="Grigoriev I.V."/>
            <person name="Hibbett D.S."/>
            <person name="Martin F."/>
        </authorList>
    </citation>
    <scope>NUCLEOTIDE SEQUENCE [LARGE SCALE GENOMIC DNA]</scope>
    <source>
        <strain evidence="5">FD-334 SS-4</strain>
    </source>
</reference>
<dbReference type="EMBL" id="KN817610">
    <property type="protein sequence ID" value="KJA17062.1"/>
    <property type="molecule type" value="Genomic_DNA"/>
</dbReference>
<keyword evidence="1" id="KW-0479">Metal-binding</keyword>
<dbReference type="PANTHER" id="PTHR11474:SF125">
    <property type="entry name" value="N-ACETYL-6-HYDROXYTRYPTOPHAN OXIDASE IVOB-RELATED"/>
    <property type="match status" value="1"/>
</dbReference>
<sequence>MTYRRTLSRDEKAEYIKAVQCLQSHPAVDPVMPEARTRFDEFQAYHIQVADGIHLLGQFLPWHRHYIRSYEKALRNQCGYEGSFPYWDWSRDVTGNNSISTSPVFDPATGFGSNGIPGTYTLPPNNATANLIFAESFRGCVADGPFANYTLSLGPGKLATRHCLTRGFSDAVKYALTAAAVANATRATNFEGFRTMLEGDFSSFRPHNGGHVAVGGEMSNFYSSPGEPLFWLHHANLDRIWWTWQNQSPSHLYEVSGPTTKTGPRVELSLDYILKMGSMGPSVTVRDVMDLHAEPNCYTYV</sequence>
<dbReference type="SUPFAM" id="SSF48056">
    <property type="entry name" value="Di-copper centre-containing domain"/>
    <property type="match status" value="1"/>
</dbReference>
<evidence type="ECO:0000313" key="4">
    <source>
        <dbReference type="EMBL" id="KJA17062.1"/>
    </source>
</evidence>
<dbReference type="OMA" id="PWWDEAK"/>
<dbReference type="PANTHER" id="PTHR11474">
    <property type="entry name" value="TYROSINASE FAMILY MEMBER"/>
    <property type="match status" value="1"/>
</dbReference>
<dbReference type="GO" id="GO:0046872">
    <property type="term" value="F:metal ion binding"/>
    <property type="evidence" value="ECO:0007669"/>
    <property type="project" value="UniProtKB-KW"/>
</dbReference>
<dbReference type="InterPro" id="IPR008922">
    <property type="entry name" value="Di-copper_centre_dom_sf"/>
</dbReference>
<keyword evidence="2" id="KW-0560">Oxidoreductase</keyword>
<feature type="domain" description="Tyrosinase copper-binding" evidence="3">
    <location>
        <begin position="37"/>
        <end position="247"/>
    </location>
</feature>
<name>A0A0D2KQZ9_HYPSF</name>
<dbReference type="Pfam" id="PF00264">
    <property type="entry name" value="Tyrosinase"/>
    <property type="match status" value="1"/>
</dbReference>
<keyword evidence="5" id="KW-1185">Reference proteome</keyword>
<organism evidence="4 5">
    <name type="scientific">Hypholoma sublateritium (strain FD-334 SS-4)</name>
    <dbReference type="NCBI Taxonomy" id="945553"/>
    <lineage>
        <taxon>Eukaryota</taxon>
        <taxon>Fungi</taxon>
        <taxon>Dikarya</taxon>
        <taxon>Basidiomycota</taxon>
        <taxon>Agaricomycotina</taxon>
        <taxon>Agaricomycetes</taxon>
        <taxon>Agaricomycetidae</taxon>
        <taxon>Agaricales</taxon>
        <taxon>Agaricineae</taxon>
        <taxon>Strophariaceae</taxon>
        <taxon>Hypholoma</taxon>
    </lineage>
</organism>
<dbReference type="Gene3D" id="1.10.1280.10">
    <property type="entry name" value="Di-copper center containing domain from catechol oxidase"/>
    <property type="match status" value="1"/>
</dbReference>
<evidence type="ECO:0000256" key="2">
    <source>
        <dbReference type="ARBA" id="ARBA00023002"/>
    </source>
</evidence>
<gene>
    <name evidence="4" type="ORF">HYPSUDRAFT_146932</name>
</gene>
<dbReference type="InterPro" id="IPR050316">
    <property type="entry name" value="Tyrosinase/Hemocyanin"/>
</dbReference>
<dbReference type="OrthoDB" id="6132182at2759"/>
<accession>A0A0D2KQZ9</accession>
<evidence type="ECO:0000259" key="3">
    <source>
        <dbReference type="Pfam" id="PF00264"/>
    </source>
</evidence>
<dbReference type="InterPro" id="IPR002227">
    <property type="entry name" value="Tyrosinase_Cu-bd"/>
</dbReference>
<dbReference type="PRINTS" id="PR00092">
    <property type="entry name" value="TYROSINASE"/>
</dbReference>
<evidence type="ECO:0000256" key="1">
    <source>
        <dbReference type="ARBA" id="ARBA00022723"/>
    </source>
</evidence>
<evidence type="ECO:0000313" key="5">
    <source>
        <dbReference type="Proteomes" id="UP000054270"/>
    </source>
</evidence>